<name>A0A0T6B1R3_9SCAR</name>
<gene>
    <name evidence="17" type="ORF">AMK59_5659</name>
</gene>
<dbReference type="SUPFAM" id="SSF57184">
    <property type="entry name" value="Growth factor receptor domain"/>
    <property type="match status" value="2"/>
</dbReference>
<dbReference type="Pfam" id="PF00057">
    <property type="entry name" value="Ldl_recept_a"/>
    <property type="match status" value="12"/>
</dbReference>
<feature type="repeat" description="LDL-receptor class B" evidence="14">
    <location>
        <begin position="560"/>
        <end position="602"/>
    </location>
</feature>
<evidence type="ECO:0000256" key="10">
    <source>
        <dbReference type="ARBA" id="ARBA00023157"/>
    </source>
</evidence>
<feature type="disulfide bond" evidence="13">
    <location>
        <begin position="184"/>
        <end position="196"/>
    </location>
</feature>
<feature type="repeat" description="LDL-receptor class B" evidence="14">
    <location>
        <begin position="473"/>
        <end position="515"/>
    </location>
</feature>
<dbReference type="Pfam" id="PF00058">
    <property type="entry name" value="Ldl_recept_b"/>
    <property type="match status" value="4"/>
</dbReference>
<feature type="domain" description="EGF-like" evidence="16">
    <location>
        <begin position="329"/>
        <end position="343"/>
    </location>
</feature>
<keyword evidence="3" id="KW-0245">EGF-like domain</keyword>
<feature type="disulfide bond" evidence="13">
    <location>
        <begin position="1125"/>
        <end position="1140"/>
    </location>
</feature>
<feature type="disulfide bond" evidence="13">
    <location>
        <begin position="1192"/>
        <end position="1210"/>
    </location>
</feature>
<proteinExistence type="inferred from homology"/>
<keyword evidence="5 15" id="KW-0812">Transmembrane</keyword>
<keyword evidence="8 15" id="KW-1133">Transmembrane helix</keyword>
<dbReference type="Pfam" id="PF14670">
    <property type="entry name" value="FXa_inhibition"/>
    <property type="match status" value="1"/>
</dbReference>
<dbReference type="EMBL" id="LJIG01016164">
    <property type="protein sequence ID" value="KRT81424.1"/>
    <property type="molecule type" value="Genomic_DNA"/>
</dbReference>
<dbReference type="InterPro" id="IPR011042">
    <property type="entry name" value="6-blade_b-propeller_TolB-like"/>
</dbReference>
<feature type="disulfide bond" evidence="13">
    <location>
        <begin position="115"/>
        <end position="130"/>
    </location>
</feature>
<evidence type="ECO:0000256" key="4">
    <source>
        <dbReference type="ARBA" id="ARBA00022583"/>
    </source>
</evidence>
<dbReference type="InterPro" id="IPR036055">
    <property type="entry name" value="LDL_receptor-like_sf"/>
</dbReference>
<keyword evidence="7" id="KW-0677">Repeat</keyword>
<evidence type="ECO:0000256" key="15">
    <source>
        <dbReference type="SAM" id="Phobius"/>
    </source>
</evidence>
<dbReference type="PROSITE" id="PS50068">
    <property type="entry name" value="LDLRA_2"/>
    <property type="match status" value="13"/>
</dbReference>
<feature type="disulfide bond" evidence="13">
    <location>
        <begin position="1145"/>
        <end position="1157"/>
    </location>
</feature>
<dbReference type="SMART" id="SM00192">
    <property type="entry name" value="LDLa"/>
    <property type="match status" value="13"/>
</dbReference>
<organism evidence="17 18">
    <name type="scientific">Oryctes borbonicus</name>
    <dbReference type="NCBI Taxonomy" id="1629725"/>
    <lineage>
        <taxon>Eukaryota</taxon>
        <taxon>Metazoa</taxon>
        <taxon>Ecdysozoa</taxon>
        <taxon>Arthropoda</taxon>
        <taxon>Hexapoda</taxon>
        <taxon>Insecta</taxon>
        <taxon>Pterygota</taxon>
        <taxon>Neoptera</taxon>
        <taxon>Endopterygota</taxon>
        <taxon>Coleoptera</taxon>
        <taxon>Polyphaga</taxon>
        <taxon>Scarabaeiformia</taxon>
        <taxon>Scarabaeidae</taxon>
        <taxon>Dynastinae</taxon>
        <taxon>Oryctes</taxon>
    </lineage>
</organism>
<reference evidence="17 18" key="1">
    <citation type="submission" date="2015-09" db="EMBL/GenBank/DDBJ databases">
        <title>Draft genome of the scarab beetle Oryctes borbonicus.</title>
        <authorList>
            <person name="Meyer J.M."/>
            <person name="Markov G.V."/>
            <person name="Baskaran P."/>
            <person name="Herrmann M."/>
            <person name="Sommer R.J."/>
            <person name="Roedelsperger C."/>
        </authorList>
    </citation>
    <scope>NUCLEOTIDE SEQUENCE [LARGE SCALE GENOMIC DNA]</scope>
    <source>
        <strain evidence="17">OB123</strain>
        <tissue evidence="17">Whole animal</tissue>
    </source>
</reference>
<feature type="transmembrane region" description="Helical" evidence="15">
    <location>
        <begin position="6"/>
        <end position="23"/>
    </location>
</feature>
<feature type="disulfide bond" evidence="13">
    <location>
        <begin position="1185"/>
        <end position="1197"/>
    </location>
</feature>
<dbReference type="PANTHER" id="PTHR22722:SF14">
    <property type="entry name" value="MEGALIN, ISOFORM A"/>
    <property type="match status" value="1"/>
</dbReference>
<evidence type="ECO:0000256" key="7">
    <source>
        <dbReference type="ARBA" id="ARBA00022737"/>
    </source>
</evidence>
<evidence type="ECO:0000256" key="14">
    <source>
        <dbReference type="PROSITE-ProRule" id="PRU00461"/>
    </source>
</evidence>
<dbReference type="Gene3D" id="2.10.25.10">
    <property type="entry name" value="Laminin"/>
    <property type="match status" value="4"/>
</dbReference>
<dbReference type="SMART" id="SM00179">
    <property type="entry name" value="EGF_CA"/>
    <property type="match status" value="4"/>
</dbReference>
<dbReference type="InterPro" id="IPR000033">
    <property type="entry name" value="LDLR_classB_rpt"/>
</dbReference>
<feature type="transmembrane region" description="Helical" evidence="15">
    <location>
        <begin position="1789"/>
        <end position="1810"/>
    </location>
</feature>
<dbReference type="PROSITE" id="PS00010">
    <property type="entry name" value="ASX_HYDROXYL"/>
    <property type="match status" value="1"/>
</dbReference>
<comment type="similarity">
    <text evidence="2">Belongs to the LDLR family.</text>
</comment>
<dbReference type="SMART" id="SM00181">
    <property type="entry name" value="EGF"/>
    <property type="match status" value="9"/>
</dbReference>
<dbReference type="SUPFAM" id="SSF57196">
    <property type="entry name" value="EGF/Laminin"/>
    <property type="match status" value="1"/>
</dbReference>
<dbReference type="PROSITE" id="PS01209">
    <property type="entry name" value="LDLRA_1"/>
    <property type="match status" value="9"/>
</dbReference>
<evidence type="ECO:0000256" key="3">
    <source>
        <dbReference type="ARBA" id="ARBA00022536"/>
    </source>
</evidence>
<dbReference type="OrthoDB" id="8831087at2759"/>
<dbReference type="InterPro" id="IPR009030">
    <property type="entry name" value="Growth_fac_rcpt_cys_sf"/>
</dbReference>
<feature type="disulfide bond" evidence="13">
    <location>
        <begin position="1152"/>
        <end position="1170"/>
    </location>
</feature>
<dbReference type="InterPro" id="IPR018097">
    <property type="entry name" value="EGF_Ca-bd_CS"/>
</dbReference>
<dbReference type="GO" id="GO:0005509">
    <property type="term" value="F:calcium ion binding"/>
    <property type="evidence" value="ECO:0007669"/>
    <property type="project" value="InterPro"/>
</dbReference>
<comment type="caution">
    <text evidence="17">The sequence shown here is derived from an EMBL/GenBank/DDBJ whole genome shotgun (WGS) entry which is preliminary data.</text>
</comment>
<dbReference type="PROSITE" id="PS01187">
    <property type="entry name" value="EGF_CA"/>
    <property type="match status" value="1"/>
</dbReference>
<dbReference type="PROSITE" id="PS01186">
    <property type="entry name" value="EGF_2"/>
    <property type="match status" value="2"/>
</dbReference>
<feature type="disulfide bond" evidence="13">
    <location>
        <begin position="103"/>
        <end position="121"/>
    </location>
</feature>
<feature type="disulfide bond" evidence="13">
    <location>
        <begin position="1276"/>
        <end position="1294"/>
    </location>
</feature>
<feature type="transmembrane region" description="Helical" evidence="15">
    <location>
        <begin position="35"/>
        <end position="62"/>
    </location>
</feature>
<dbReference type="GO" id="GO:0006898">
    <property type="term" value="P:receptor-mediated endocytosis"/>
    <property type="evidence" value="ECO:0007669"/>
    <property type="project" value="TreeGrafter"/>
</dbReference>
<dbReference type="GO" id="GO:0043235">
    <property type="term" value="C:receptor complex"/>
    <property type="evidence" value="ECO:0007669"/>
    <property type="project" value="TreeGrafter"/>
</dbReference>
<feature type="disulfide bond" evidence="13">
    <location>
        <begin position="155"/>
        <end position="170"/>
    </location>
</feature>
<dbReference type="PROSITE" id="PS51120">
    <property type="entry name" value="LDLRB"/>
    <property type="match status" value="4"/>
</dbReference>
<keyword evidence="10 13" id="KW-1015">Disulfide bond</keyword>
<feature type="disulfide bond" evidence="13">
    <location>
        <begin position="1033"/>
        <end position="1048"/>
    </location>
</feature>
<dbReference type="GO" id="GO:0016324">
    <property type="term" value="C:apical plasma membrane"/>
    <property type="evidence" value="ECO:0007669"/>
    <property type="project" value="TreeGrafter"/>
</dbReference>
<dbReference type="Pfam" id="PF12662">
    <property type="entry name" value="cEGF"/>
    <property type="match status" value="1"/>
</dbReference>
<dbReference type="InterPro" id="IPR049883">
    <property type="entry name" value="NOTCH1_EGF-like"/>
</dbReference>
<evidence type="ECO:0000259" key="16">
    <source>
        <dbReference type="PROSITE" id="PS01186"/>
    </source>
</evidence>
<keyword evidence="11" id="KW-0675">Receptor</keyword>
<dbReference type="FunFam" id="2.10.25.10:FF:000009">
    <property type="entry name" value="Low-density lipoprotein receptor isoform 1"/>
    <property type="match status" value="2"/>
</dbReference>
<evidence type="ECO:0000256" key="11">
    <source>
        <dbReference type="ARBA" id="ARBA00023170"/>
    </source>
</evidence>
<evidence type="ECO:0000256" key="9">
    <source>
        <dbReference type="ARBA" id="ARBA00023136"/>
    </source>
</evidence>
<comment type="caution">
    <text evidence="13">Lacks conserved residue(s) required for the propagation of feature annotation.</text>
</comment>
<dbReference type="InterPro" id="IPR023415">
    <property type="entry name" value="LDLR_class-A_CS"/>
</dbReference>
<dbReference type="InterPro" id="IPR051221">
    <property type="entry name" value="LDLR-related"/>
</dbReference>
<dbReference type="SUPFAM" id="SSF57424">
    <property type="entry name" value="LDL receptor-like module"/>
    <property type="match status" value="12"/>
</dbReference>
<feature type="disulfide bond" evidence="13">
    <location>
        <begin position="1106"/>
        <end position="1118"/>
    </location>
</feature>
<dbReference type="Pfam" id="PF07645">
    <property type="entry name" value="EGF_CA"/>
    <property type="match status" value="1"/>
</dbReference>
<keyword evidence="4" id="KW-0254">Endocytosis</keyword>
<feature type="disulfide bond" evidence="13">
    <location>
        <begin position="230"/>
        <end position="248"/>
    </location>
</feature>
<evidence type="ECO:0000256" key="12">
    <source>
        <dbReference type="ARBA" id="ARBA00023180"/>
    </source>
</evidence>
<dbReference type="FunFam" id="2.120.10.30:FF:000241">
    <property type="entry name" value="Low-density lipoprotein receptor-related protein 6"/>
    <property type="match status" value="1"/>
</dbReference>
<protein>
    <submittedName>
        <fullName evidence="17">EGF-like domain containing protein</fullName>
    </submittedName>
</protein>
<feature type="disulfide bond" evidence="13">
    <location>
        <begin position="1204"/>
        <end position="1219"/>
    </location>
</feature>
<feature type="repeat" description="LDL-receptor class B" evidence="14">
    <location>
        <begin position="516"/>
        <end position="559"/>
    </location>
</feature>
<feature type="disulfide bond" evidence="13">
    <location>
        <begin position="143"/>
        <end position="161"/>
    </location>
</feature>
<comment type="subcellular location">
    <subcellularLocation>
        <location evidence="1">Membrane</location>
        <topology evidence="1">Single-pass type I membrane protein</topology>
    </subcellularLocation>
</comment>
<dbReference type="InterPro" id="IPR000152">
    <property type="entry name" value="EGF-type_Asp/Asn_hydroxyl_site"/>
</dbReference>
<feature type="disulfide bond" evidence="13">
    <location>
        <begin position="1330"/>
        <end position="1348"/>
    </location>
</feature>
<sequence>RYSDQFFEIVLSLFFEPICFSLNKKKITSLVFRKIAILCSVNVGFQVFYEILILLFCFNLSFRMLLQFPLAIALIISSTVVLRSQASLWETENCRRDADKFLCRDGGCIDRAKKCNNQKDCVDGSDESDCGHSECLPPEFFKCVNEVCVSHFFRCDDQNDCGDWSDEKNCENVTLVIGLGNKNCSEGEWQCLDKLCIPEEWVCNDQVDCLDGSDEMVGCTKTLPCDAFQCKNGHCVPNEWRCDKSNDCGDNSDEESCENHIDPAKCLLEDRLFLCSNNQTCLPLSGVCDGKTDCPDGTDEGSQCQEGWYNCQMRFCSHECVQLPNGPKCVCPQGYHAINETVCEDINECEIYGVCDQKCKNTPGSYECQCDKRYVLQDDQRTCKADGGEAMMVFSSKTEIRGYFLQSQLYFPIAKRLRQVIGVGFDGHHVYWTDIFSGHESITRSAEDGSNRDLLVTTGLGAPEDLAIDWVTGNIYFTDSEMQHIGVCSNNGDRCSVIVNEDIDKPRGIVLNPAEGEMFWTDWGAKPLIGRSLMDGSKYSAFVTKGIHWPNGIAIDYPNERLYWVDAKHQTLESVRLNGTDRRIVLQGIVKHPYAIGVFEDKLYWSDWNTRSIQTCDKFTGKNRRTLLKEKKEYIYGLHIFHSALKRARSDDNPCAKAYCSDLCLLSGQSYSCACPQDKILSEDKHICLASQKKQILVIGGRNVLAMVEHRSLGKHELTALPTFAKDVIALTYSPVNGGTLFISDAYTNSILSVNSTIKDLPSQLSANVIFHGETDSRIVSMAYDHAGNNLYWCDEGKATVDVLSLRTRSRKVLMHNMAGETPTAITVIPNEGVMFVAFRKPDHGYHIDRFRMDGNGRTHIVDRGLLGPITLFYEFSLHRVFWADAGIGTIETTSVEGDDRHNFQSLHTNPISLASLDKDIFWTNAKSKRLFWTNKLNTDSNRKITLELPDGINSFYIVSATSKPIPPHPCHADNGNCSHICLPGDNIHFFCTCPIGMNLRADNATCYKPLECAANEFFCGKSDACVPITVVCDGRKDCLHGDDEEECPAQGGSPSQCDHLSEFRCADGDGCVKTEVVCDMHYDCADRSDEDAELCANSTAGVKTCPDNDFRCNSGTCIANRFVCDGYNDCYNGEDETDCKFSTCSANEFKCASGSCIPESWECDREYDCSDLSDEHAGCGVAACTSDQFSCNNGRCVDRSLRCDRTDDCGDSSDEANCEEVKDDDSSPCKLLEYRCPSNRSLCLPQSAVCNGTAECPQLEDEAECSDCHLHEFQCKNGKCVVNEWICDGADDCGDASDEENELCSRKNETLSVMGAAKAATFCANGFRCKNGNCLDLSSVCNGQEDCYDGSDENGACNSSCKATDVNPCDHRCVATPSGPMCVCRQGFRLLGDGRTCVDIEECGWEPPVCSQLCTEMPGSFSCACRNGYVLRTDRRSCKSVGDPMSIIFVSGNQIRRVVQPDNSLSVLYSDDTTAEISDLDVSIARDLIYFSIKESGTIHRLYMKTYDREYMMNIGAPTKIAVDWITQNVYFVDGSGSEGVKVCNFQRKAVADLFKTQRNTQISAISVDPINKYLFYATTAWRIFNSPTSTIYRRNLDGTRMEVLKSNAGHVTGIASNPLAKRLYFGDRRDAKIYRLGYEGDGSSKQDRMVVIASNLTSGSPLGLQLFEDDVFFRARNGYMGKCTLLGKRMTRCDSFRIGGNADDPFAIAQISRQPTNAEDVCLMADCATLCVLADAGPKCLCADGSGVAQGETCDGRSNNEGEGAKPTLKQYEANLKKSSKQSSGSAIVGVVISLMIALFVGLGYLYVRRRNSGKFNISMKFYNPMFGVQQPAGDTESGTSIVVSGTPQPTEHGYCNPVRFNNQDMEAATNAILQKVTPLVKIDE</sequence>
<feature type="disulfide bond" evidence="13">
    <location>
        <begin position="191"/>
        <end position="209"/>
    </location>
</feature>
<dbReference type="InterPro" id="IPR001881">
    <property type="entry name" value="EGF-like_Ca-bd_dom"/>
</dbReference>
<feature type="domain" description="EGF-like" evidence="16">
    <location>
        <begin position="1424"/>
        <end position="1439"/>
    </location>
</feature>
<evidence type="ECO:0000256" key="2">
    <source>
        <dbReference type="ARBA" id="ARBA00009939"/>
    </source>
</evidence>
<evidence type="ECO:0000256" key="13">
    <source>
        <dbReference type="PROSITE-ProRule" id="PRU00124"/>
    </source>
</evidence>
<feature type="disulfide bond" evidence="13">
    <location>
        <begin position="242"/>
        <end position="257"/>
    </location>
</feature>
<dbReference type="CDD" id="cd00112">
    <property type="entry name" value="LDLa"/>
    <property type="match status" value="12"/>
</dbReference>
<dbReference type="PRINTS" id="PR00261">
    <property type="entry name" value="LDLRECEPTOR"/>
</dbReference>
<dbReference type="Gene3D" id="4.10.400.10">
    <property type="entry name" value="Low-density Lipoprotein Receptor"/>
    <property type="match status" value="13"/>
</dbReference>
<dbReference type="GO" id="GO:0042562">
    <property type="term" value="F:hormone binding"/>
    <property type="evidence" value="ECO:0007669"/>
    <property type="project" value="TreeGrafter"/>
</dbReference>
<evidence type="ECO:0000256" key="1">
    <source>
        <dbReference type="ARBA" id="ARBA00004479"/>
    </source>
</evidence>
<dbReference type="InterPro" id="IPR026823">
    <property type="entry name" value="cEGF"/>
</dbReference>
<evidence type="ECO:0000256" key="8">
    <source>
        <dbReference type="ARBA" id="ARBA00022989"/>
    </source>
</evidence>
<feature type="non-terminal residue" evidence="17">
    <location>
        <position position="1"/>
    </location>
</feature>
<dbReference type="InterPro" id="IPR002172">
    <property type="entry name" value="LDrepeatLR_classA_rpt"/>
</dbReference>
<keyword evidence="12" id="KW-0325">Glycoprotein</keyword>
<dbReference type="InterPro" id="IPR000742">
    <property type="entry name" value="EGF"/>
</dbReference>
<keyword evidence="18" id="KW-1185">Reference proteome</keyword>
<evidence type="ECO:0000256" key="6">
    <source>
        <dbReference type="ARBA" id="ARBA00022729"/>
    </source>
</evidence>
<dbReference type="SUPFAM" id="SSF63825">
    <property type="entry name" value="YWTD domain"/>
    <property type="match status" value="3"/>
</dbReference>
<evidence type="ECO:0000256" key="5">
    <source>
        <dbReference type="ARBA" id="ARBA00022692"/>
    </source>
</evidence>
<accession>A0A0T6B1R3</accession>
<evidence type="ECO:0000313" key="18">
    <source>
        <dbReference type="Proteomes" id="UP000051574"/>
    </source>
</evidence>
<keyword evidence="6" id="KW-0732">Signal</keyword>
<dbReference type="PANTHER" id="PTHR22722">
    <property type="entry name" value="LOW-DENSITY LIPOPROTEIN RECEPTOR-RELATED PROTEIN 2-RELATED"/>
    <property type="match status" value="1"/>
</dbReference>
<feature type="repeat" description="LDL-receptor class B" evidence="14">
    <location>
        <begin position="428"/>
        <end position="472"/>
    </location>
</feature>
<dbReference type="Gene3D" id="2.120.10.30">
    <property type="entry name" value="TolB, C-terminal domain"/>
    <property type="match status" value="3"/>
</dbReference>
<feature type="disulfide bond" evidence="13">
    <location>
        <begin position="1269"/>
        <end position="1281"/>
    </location>
</feature>
<feature type="disulfide bond" evidence="13">
    <location>
        <begin position="1251"/>
        <end position="1266"/>
    </location>
</feature>
<feature type="disulfide bond" evidence="13">
    <location>
        <begin position="1113"/>
        <end position="1131"/>
    </location>
</feature>
<dbReference type="FunFam" id="4.10.400.10:FF:000002">
    <property type="entry name" value="Low-density lipoprotein receptor-related protein 1"/>
    <property type="match status" value="1"/>
</dbReference>
<evidence type="ECO:0000313" key="17">
    <source>
        <dbReference type="EMBL" id="KRT81424.1"/>
    </source>
</evidence>
<dbReference type="SMART" id="SM00135">
    <property type="entry name" value="LY"/>
    <property type="match status" value="9"/>
</dbReference>
<dbReference type="Proteomes" id="UP000051574">
    <property type="component" value="Unassembled WGS sequence"/>
</dbReference>
<keyword evidence="9 15" id="KW-0472">Membrane</keyword>